<feature type="compositionally biased region" description="Polar residues" evidence="1">
    <location>
        <begin position="136"/>
        <end position="153"/>
    </location>
</feature>
<evidence type="ECO:0000313" key="2">
    <source>
        <dbReference type="EMBL" id="KAK3250909.1"/>
    </source>
</evidence>
<dbReference type="GO" id="GO:0003677">
    <property type="term" value="F:DNA binding"/>
    <property type="evidence" value="ECO:0007669"/>
    <property type="project" value="InterPro"/>
</dbReference>
<keyword evidence="3" id="KW-1185">Reference proteome</keyword>
<name>A0AAE0CAW8_9CHLO</name>
<gene>
    <name evidence="2" type="ORF">CYMTET_39743</name>
</gene>
<sequence>MDLVEVGVPRMEYIKGALLLVPDALSRRPDFKDKNAREGLKEAGVIDPDSDLLANPLSSAIATSDFPITPPAARPKESHTIDSWLAPAVETLTEAERALRAQQGLVALMHPKTFTAHHGMPDSPLDAGKTALTEEVAQSPTTEDPTSKGQAAQSPAADHSGENRRVIITRSKTAANQQAAATPAEGDDSSVPEGKPQPRSTVHRKPVRIARWKRLPPADNQDWRVRKAIFDKYSEQLGLFDVDACCDLGGQNRDVDRFWTHCLQERWRGLHVWCNPPYSSSHITVEAVLRKYIEEWRAYPEHTSTVFLLPDLQSRLPAWRKLFKQAGMKIIEVISTHDHKGEPNQTDAGFIQALRDEYERPGPLHELREKIKSVPHHCTPEFRLVGDVLWRTAVGHYQLVLGEDSPLREVVIHAHESASAGHTGQDKTLDECRGGFGGEMRQTTWATGLHHAQRAKLYARVLHSQMDS</sequence>
<comment type="caution">
    <text evidence="2">The sequence shown here is derived from an EMBL/GenBank/DDBJ whole genome shotgun (WGS) entry which is preliminary data.</text>
</comment>
<dbReference type="InterPro" id="IPR008593">
    <property type="entry name" value="Dam_MeTrfase"/>
</dbReference>
<proteinExistence type="predicted"/>
<dbReference type="Proteomes" id="UP001190700">
    <property type="component" value="Unassembled WGS sequence"/>
</dbReference>
<dbReference type="AlphaFoldDB" id="A0AAE0CAW8"/>
<dbReference type="EMBL" id="LGRX02026422">
    <property type="protein sequence ID" value="KAK3250909.1"/>
    <property type="molecule type" value="Genomic_DNA"/>
</dbReference>
<evidence type="ECO:0000256" key="1">
    <source>
        <dbReference type="SAM" id="MobiDB-lite"/>
    </source>
</evidence>
<dbReference type="Pfam" id="PF05869">
    <property type="entry name" value="Dam"/>
    <property type="match status" value="1"/>
</dbReference>
<feature type="compositionally biased region" description="Low complexity" evidence="1">
    <location>
        <begin position="173"/>
        <end position="184"/>
    </location>
</feature>
<reference evidence="2 3" key="1">
    <citation type="journal article" date="2015" name="Genome Biol. Evol.">
        <title>Comparative Genomics of a Bacterivorous Green Alga Reveals Evolutionary Causalities and Consequences of Phago-Mixotrophic Mode of Nutrition.</title>
        <authorList>
            <person name="Burns J.A."/>
            <person name="Paasch A."/>
            <person name="Narechania A."/>
            <person name="Kim E."/>
        </authorList>
    </citation>
    <scope>NUCLEOTIDE SEQUENCE [LARGE SCALE GENOMIC DNA]</scope>
    <source>
        <strain evidence="2 3">PLY_AMNH</strain>
    </source>
</reference>
<evidence type="ECO:0000313" key="3">
    <source>
        <dbReference type="Proteomes" id="UP001190700"/>
    </source>
</evidence>
<accession>A0AAE0CAW8</accession>
<feature type="region of interest" description="Disordered" evidence="1">
    <location>
        <begin position="134"/>
        <end position="207"/>
    </location>
</feature>
<protein>
    <submittedName>
        <fullName evidence="2">Uncharacterized protein</fullName>
    </submittedName>
</protein>
<organism evidence="2 3">
    <name type="scientific">Cymbomonas tetramitiformis</name>
    <dbReference type="NCBI Taxonomy" id="36881"/>
    <lineage>
        <taxon>Eukaryota</taxon>
        <taxon>Viridiplantae</taxon>
        <taxon>Chlorophyta</taxon>
        <taxon>Pyramimonadophyceae</taxon>
        <taxon>Pyramimonadales</taxon>
        <taxon>Pyramimonadaceae</taxon>
        <taxon>Cymbomonas</taxon>
    </lineage>
</organism>
<dbReference type="GO" id="GO:0009307">
    <property type="term" value="P:DNA restriction-modification system"/>
    <property type="evidence" value="ECO:0007669"/>
    <property type="project" value="InterPro"/>
</dbReference>
<dbReference type="GO" id="GO:0009007">
    <property type="term" value="F:site-specific DNA-methyltransferase (adenine-specific) activity"/>
    <property type="evidence" value="ECO:0007669"/>
    <property type="project" value="InterPro"/>
</dbReference>